<dbReference type="Proteomes" id="UP000199518">
    <property type="component" value="Unassembled WGS sequence"/>
</dbReference>
<accession>A0A1I3IEA9</accession>
<reference evidence="2" key="1">
    <citation type="submission" date="2016-10" db="EMBL/GenBank/DDBJ databases">
        <authorList>
            <person name="Varghese N."/>
            <person name="Submissions S."/>
        </authorList>
    </citation>
    <scope>NUCLEOTIDE SEQUENCE [LARGE SCALE GENOMIC DNA]</scope>
    <source>
        <strain evidence="2">DSM 26348</strain>
    </source>
</reference>
<proteinExistence type="predicted"/>
<dbReference type="OrthoDB" id="196248at2"/>
<dbReference type="RefSeq" id="WP_092050759.1">
    <property type="nucleotide sequence ID" value="NZ_FOQD01000009.1"/>
</dbReference>
<name>A0A1I3IEA9_9PLAN</name>
<evidence type="ECO:0000313" key="2">
    <source>
        <dbReference type="Proteomes" id="UP000199518"/>
    </source>
</evidence>
<protein>
    <submittedName>
        <fullName evidence="1">Uncharacterized protein</fullName>
    </submittedName>
</protein>
<sequence length="121" mass="13386">MTLPNKHSRKIVVEGANYRWCLGKRAAQFGLGMGDRVIIQSSDNHGANLVVNLHPFWCDEPSLTPKHVAAWIHESILKGWRPLEPGPPFEVVGTAGGGIEIGKLKPVKLPNDFTIREVQKD</sequence>
<keyword evidence="2" id="KW-1185">Reference proteome</keyword>
<dbReference type="AlphaFoldDB" id="A0A1I3IEA9"/>
<organism evidence="1 2">
    <name type="scientific">Planctomicrobium piriforme</name>
    <dbReference type="NCBI Taxonomy" id="1576369"/>
    <lineage>
        <taxon>Bacteria</taxon>
        <taxon>Pseudomonadati</taxon>
        <taxon>Planctomycetota</taxon>
        <taxon>Planctomycetia</taxon>
        <taxon>Planctomycetales</taxon>
        <taxon>Planctomycetaceae</taxon>
        <taxon>Planctomicrobium</taxon>
    </lineage>
</organism>
<gene>
    <name evidence="1" type="ORF">SAMN05421753_10979</name>
</gene>
<dbReference type="STRING" id="1576369.SAMN05421753_10979"/>
<evidence type="ECO:0000313" key="1">
    <source>
        <dbReference type="EMBL" id="SFI46103.1"/>
    </source>
</evidence>
<dbReference type="EMBL" id="FOQD01000009">
    <property type="protein sequence ID" value="SFI46103.1"/>
    <property type="molecule type" value="Genomic_DNA"/>
</dbReference>